<protein>
    <submittedName>
        <fullName evidence="2">Hypothetical transmembrane protein</fullName>
    </submittedName>
</protein>
<evidence type="ECO:0000313" key="3">
    <source>
        <dbReference type="Proteomes" id="UP000007735"/>
    </source>
</evidence>
<feature type="transmembrane region" description="Helical" evidence="1">
    <location>
        <begin position="195"/>
        <end position="218"/>
    </location>
</feature>
<dbReference type="KEGG" id="sfh:SFHH103_00255"/>
<dbReference type="RefSeq" id="WP_014327280.1">
    <property type="nucleotide sequence ID" value="NC_016812.1"/>
</dbReference>
<proteinExistence type="predicted"/>
<sequence length="773" mass="86606">MERRFVSRFFSMKVWLFVGFLSLLVPVTHSIAFIGFKVGGVCFAACGSDSLLNRAASSIGSAFTDDSVKRFGDEGRSIVDYADTKAQQRLKDLSEMLDNQRKLSIRDLATQRQLFTSSLSSLVNTAANDLNKILTSALQALDQSLQDALDRLDATLRVNVGTIGVIFSASGGFLFALILFALYGFQKIFRRRKLTWADAVGGGIFVLACTSITGGGIVRYNAFRESQLVELWEQQISDALNKFEIAKAAAVARRVNSQWPSAAHGYAERKLAAIRDLLLTGEIWDSEVLPLRTAGVQAASLLNRNRIDADIMITLTYLRSKTNDALLMNDAIQKFLGNALLEPKTGDLGPYENGLRTLGCDLYRTIEVANTQTQAHARIVEWIKGNGDNHEKQEEYVSAAAQQFGVTKEYAKDVLSKERPIVPSCDIAGDDFRVDADRLTGEAKANDISSIREIAVLQHALQVRRQVILLDAAAGLWVSQCFLADICPWGEELEKRYAWLNGVMHAYYSRGVALTPPAKIIATLEFFDWFRQNKMSSSLNNDWYDKDHQPFWHPSSLIKDPGAKPATLCQQRVSEFNYWYECNEYQFSFTISEQILDEMGNRPNSYLSRLVVDNVKDFSDARTGSVLSTLYELSYRKALADIAVAYNDAVELKLTWIDRERWGRLSWPLEWAGDHPQRELKSDEELVKLKPDSPLWGLVICQKPIEEDLREQVGNIKLVDGKIVGEFKIDIKCDNSGKLESIFDILATIGKRVEPAVVVSDKKAEKLNTVFGF</sequence>
<keyword evidence="1 2" id="KW-0812">Transmembrane</keyword>
<evidence type="ECO:0000313" key="2">
    <source>
        <dbReference type="EMBL" id="CCE94757.1"/>
    </source>
</evidence>
<reference evidence="2 3" key="1">
    <citation type="journal article" date="2012" name="J. Bacteriol.">
        <title>Genome sequence of the soybean symbiont Sinorhizobium fredii HH103.</title>
        <authorList>
            <person name="Weidner S."/>
            <person name="Becker A."/>
            <person name="Bonilla I."/>
            <person name="Jaenicke S."/>
            <person name="Lloret J."/>
            <person name="Margaret I."/>
            <person name="Puhler A."/>
            <person name="Ruiz-Sainz J.E."/>
            <person name="Schneiker-Bekel S."/>
            <person name="Szczepanowski R."/>
            <person name="Vinardell J.M."/>
            <person name="Zehner S."/>
            <person name="Gottfert M."/>
        </authorList>
    </citation>
    <scope>NUCLEOTIDE SEQUENCE [LARGE SCALE GENOMIC DNA]</scope>
    <source>
        <strain evidence="2 3">HH103</strain>
    </source>
</reference>
<gene>
    <name evidence="2" type="ordered locus">SFHH103_00255</name>
</gene>
<dbReference type="PATRIC" id="fig|380.5.peg.277"/>
<accession>G9AAX7</accession>
<dbReference type="HOGENOM" id="CLU_361649_0_0_5"/>
<keyword evidence="1" id="KW-0472">Membrane</keyword>
<evidence type="ECO:0000256" key="1">
    <source>
        <dbReference type="SAM" id="Phobius"/>
    </source>
</evidence>
<name>G9AAX7_SINF1</name>
<keyword evidence="1" id="KW-1133">Transmembrane helix</keyword>
<dbReference type="AlphaFoldDB" id="G9AAX7"/>
<dbReference type="Proteomes" id="UP000007735">
    <property type="component" value="Chromosome"/>
</dbReference>
<feature type="transmembrane region" description="Helical" evidence="1">
    <location>
        <begin position="160"/>
        <end position="183"/>
    </location>
</feature>
<dbReference type="EMBL" id="HE616890">
    <property type="protein sequence ID" value="CCE94757.1"/>
    <property type="molecule type" value="Genomic_DNA"/>
</dbReference>
<organism evidence="2 3">
    <name type="scientific">Sinorhizobium fredii (strain HH103)</name>
    <dbReference type="NCBI Taxonomy" id="1117943"/>
    <lineage>
        <taxon>Bacteria</taxon>
        <taxon>Pseudomonadati</taxon>
        <taxon>Pseudomonadota</taxon>
        <taxon>Alphaproteobacteria</taxon>
        <taxon>Hyphomicrobiales</taxon>
        <taxon>Rhizobiaceae</taxon>
        <taxon>Sinorhizobium/Ensifer group</taxon>
        <taxon>Sinorhizobium</taxon>
    </lineage>
</organism>